<organism evidence="3 4">
    <name type="scientific">Methyloglobulus morosus KoM1</name>
    <dbReference type="NCBI Taxonomy" id="1116472"/>
    <lineage>
        <taxon>Bacteria</taxon>
        <taxon>Pseudomonadati</taxon>
        <taxon>Pseudomonadota</taxon>
        <taxon>Gammaproteobacteria</taxon>
        <taxon>Methylococcales</taxon>
        <taxon>Methylococcaceae</taxon>
        <taxon>Methyloglobulus</taxon>
    </lineage>
</organism>
<proteinExistence type="predicted"/>
<evidence type="ECO:0000313" key="3">
    <source>
        <dbReference type="EMBL" id="ESS71383.1"/>
    </source>
</evidence>
<dbReference type="OrthoDB" id="6866199at2"/>
<keyword evidence="1" id="KW-0472">Membrane</keyword>
<dbReference type="InterPro" id="IPR000620">
    <property type="entry name" value="EamA_dom"/>
</dbReference>
<sequence>MWLYYALLGPPFWALVNILDSHCVGNVFDRPWIGVITGSLATAVILLVFPFVLPYMEWQLPDWPIIALALLSGALIQLAQAFYFQALEETEAGIVAAYENFTPTLLPLASYFLMGDELELWHYIAIGVLIIASLCFCLIDISRNGKWDSIFLMLMASSIQVAAILLEKYVFENGTFIICFMFIIIGVVFSGLLPLVLSPQVRTTFSNNLPKLTPMAPLFIGLEFANVVALYLSQKALDLGSPALSAAMETTVPGYTFLLTILLLYFKHHYGDEDARYKIRTKMVLVGIMTAGVMQIA</sequence>
<dbReference type="PATRIC" id="fig|1116472.3.peg.2868"/>
<evidence type="ECO:0000256" key="1">
    <source>
        <dbReference type="SAM" id="Phobius"/>
    </source>
</evidence>
<feature type="transmembrane region" description="Helical" evidence="1">
    <location>
        <begin position="252"/>
        <end position="270"/>
    </location>
</feature>
<feature type="transmembrane region" description="Helical" evidence="1">
    <location>
        <begin position="65"/>
        <end position="84"/>
    </location>
</feature>
<feature type="transmembrane region" description="Helical" evidence="1">
    <location>
        <begin position="151"/>
        <end position="169"/>
    </location>
</feature>
<reference evidence="3 4" key="1">
    <citation type="journal article" date="2013" name="Genome Announc.">
        <title>Draft Genome Sequence of the Methanotrophic Gammaproteobacterium Methyloglobulus morosus DSM 22980 Strain KoM1.</title>
        <authorList>
            <person name="Poehlein A."/>
            <person name="Deutzmann J.S."/>
            <person name="Daniel R."/>
            <person name="Simeonova D.D."/>
        </authorList>
    </citation>
    <scope>NUCLEOTIDE SEQUENCE [LARGE SCALE GENOMIC DNA]</scope>
    <source>
        <strain evidence="3 4">KoM1</strain>
    </source>
</reference>
<dbReference type="Pfam" id="PF00892">
    <property type="entry name" value="EamA"/>
    <property type="match status" value="1"/>
</dbReference>
<dbReference type="AlphaFoldDB" id="V5C3I6"/>
<name>V5C3I6_9GAMM</name>
<evidence type="ECO:0000259" key="2">
    <source>
        <dbReference type="Pfam" id="PF00892"/>
    </source>
</evidence>
<keyword evidence="4" id="KW-1185">Reference proteome</keyword>
<dbReference type="eggNOG" id="COG2510">
    <property type="taxonomic scope" value="Bacteria"/>
</dbReference>
<feature type="transmembrane region" description="Helical" evidence="1">
    <location>
        <begin position="31"/>
        <end position="53"/>
    </location>
</feature>
<dbReference type="Proteomes" id="UP000017842">
    <property type="component" value="Unassembled WGS sequence"/>
</dbReference>
<dbReference type="InterPro" id="IPR037185">
    <property type="entry name" value="EmrE-like"/>
</dbReference>
<comment type="caution">
    <text evidence="3">The sequence shown here is derived from an EMBL/GenBank/DDBJ whole genome shotgun (WGS) entry which is preliminary data.</text>
</comment>
<feature type="transmembrane region" description="Helical" evidence="1">
    <location>
        <begin position="175"/>
        <end position="197"/>
    </location>
</feature>
<dbReference type="SUPFAM" id="SSF103481">
    <property type="entry name" value="Multidrug resistance efflux transporter EmrE"/>
    <property type="match status" value="1"/>
</dbReference>
<dbReference type="RefSeq" id="WP_023495554.1">
    <property type="nucleotide sequence ID" value="NZ_AYLO01000100.1"/>
</dbReference>
<accession>V5C3I6</accession>
<evidence type="ECO:0000313" key="4">
    <source>
        <dbReference type="Proteomes" id="UP000017842"/>
    </source>
</evidence>
<dbReference type="EMBL" id="AYLO01000100">
    <property type="protein sequence ID" value="ESS71383.1"/>
    <property type="molecule type" value="Genomic_DNA"/>
</dbReference>
<feature type="domain" description="EamA" evidence="2">
    <location>
        <begin position="2"/>
        <end position="135"/>
    </location>
</feature>
<gene>
    <name evidence="3" type="ORF">MGMO_105c00350</name>
</gene>
<keyword evidence="1" id="KW-1133">Transmembrane helix</keyword>
<keyword evidence="1" id="KW-0812">Transmembrane</keyword>
<feature type="transmembrane region" description="Helical" evidence="1">
    <location>
        <begin position="120"/>
        <end position="139"/>
    </location>
</feature>
<feature type="transmembrane region" description="Helical" evidence="1">
    <location>
        <begin position="209"/>
        <end position="232"/>
    </location>
</feature>
<dbReference type="GO" id="GO:0016020">
    <property type="term" value="C:membrane"/>
    <property type="evidence" value="ECO:0007669"/>
    <property type="project" value="InterPro"/>
</dbReference>
<protein>
    <submittedName>
        <fullName evidence="3">EamA-like transporter family</fullName>
    </submittedName>
</protein>